<gene>
    <name evidence="1" type="ORF">ZIOFF_029851</name>
</gene>
<organism evidence="1 2">
    <name type="scientific">Zingiber officinale</name>
    <name type="common">Ginger</name>
    <name type="synonym">Amomum zingiber</name>
    <dbReference type="NCBI Taxonomy" id="94328"/>
    <lineage>
        <taxon>Eukaryota</taxon>
        <taxon>Viridiplantae</taxon>
        <taxon>Streptophyta</taxon>
        <taxon>Embryophyta</taxon>
        <taxon>Tracheophyta</taxon>
        <taxon>Spermatophyta</taxon>
        <taxon>Magnoliopsida</taxon>
        <taxon>Liliopsida</taxon>
        <taxon>Zingiberales</taxon>
        <taxon>Zingiberaceae</taxon>
        <taxon>Zingiber</taxon>
    </lineage>
</organism>
<evidence type="ECO:0000313" key="2">
    <source>
        <dbReference type="Proteomes" id="UP000734854"/>
    </source>
</evidence>
<comment type="caution">
    <text evidence="1">The sequence shown here is derived from an EMBL/GenBank/DDBJ whole genome shotgun (WGS) entry which is preliminary data.</text>
</comment>
<reference evidence="1 2" key="1">
    <citation type="submission" date="2020-08" db="EMBL/GenBank/DDBJ databases">
        <title>Plant Genome Project.</title>
        <authorList>
            <person name="Zhang R.-G."/>
        </authorList>
    </citation>
    <scope>NUCLEOTIDE SEQUENCE [LARGE SCALE GENOMIC DNA]</scope>
    <source>
        <tissue evidence="1">Rhizome</tissue>
    </source>
</reference>
<accession>A0A8J5H262</accession>
<keyword evidence="2" id="KW-1185">Reference proteome</keyword>
<evidence type="ECO:0000313" key="1">
    <source>
        <dbReference type="EMBL" id="KAG6511774.1"/>
    </source>
</evidence>
<name>A0A8J5H262_ZINOF</name>
<proteinExistence type="predicted"/>
<dbReference type="Proteomes" id="UP000734854">
    <property type="component" value="Unassembled WGS sequence"/>
</dbReference>
<protein>
    <submittedName>
        <fullName evidence="1">Uncharacterized protein</fullName>
    </submittedName>
</protein>
<dbReference type="AlphaFoldDB" id="A0A8J5H262"/>
<sequence>MVELFLADGDAQQTGGQQCHRWPTVALVEQSPTGDNGMVVITGSVGEGSTIPKLPWTADGAAMLGGCGGENWRKEDETMVASVLTKVNGVTSHGDGNEGYDIARRSCTKCEGQSVGQQRHQAIDARGLHGATEVFAKFQTLLKRSQKKEERMCLSTRNEVYNLLISDLDKAWSAIKESRKDEHP</sequence>
<dbReference type="EMBL" id="JACMSC010000008">
    <property type="protein sequence ID" value="KAG6511774.1"/>
    <property type="molecule type" value="Genomic_DNA"/>
</dbReference>